<dbReference type="Pfam" id="PF12917">
    <property type="entry name" value="YfbR-like"/>
    <property type="match status" value="1"/>
</dbReference>
<dbReference type="InterPro" id="IPR003607">
    <property type="entry name" value="HD/PDEase_dom"/>
</dbReference>
<dbReference type="EMBL" id="CP046268">
    <property type="protein sequence ID" value="QMV13844.1"/>
    <property type="molecule type" value="Genomic_DNA"/>
</dbReference>
<evidence type="ECO:0000259" key="2">
    <source>
        <dbReference type="SMART" id="SM00471"/>
    </source>
</evidence>
<keyword evidence="6" id="KW-1185">Reference proteome</keyword>
<evidence type="ECO:0000313" key="3">
    <source>
        <dbReference type="EMBL" id="QMV13844.1"/>
    </source>
</evidence>
<dbReference type="RefSeq" id="WP_228448990.1">
    <property type="nucleotide sequence ID" value="NZ_AP024907.1"/>
</dbReference>
<dbReference type="SUPFAM" id="SSF109604">
    <property type="entry name" value="HD-domain/PDEase-like"/>
    <property type="match status" value="1"/>
</dbReference>
<protein>
    <submittedName>
        <fullName evidence="4">5'-deoxynucleotidase YfbR</fullName>
        <ecNumber evidence="4">3.1.3.89</ecNumber>
    </submittedName>
    <submittedName>
        <fullName evidence="3">5'-nucleotidase YfbR</fullName>
        <ecNumber evidence="3">3.1.3.5</ecNumber>
    </submittedName>
</protein>
<dbReference type="SMART" id="SM00471">
    <property type="entry name" value="HDc"/>
    <property type="match status" value="1"/>
</dbReference>
<accession>A0A1N6M9G9</accession>
<gene>
    <name evidence="4" type="primary">yfbR</name>
    <name evidence="4" type="ORF">VSP9026_03799</name>
    <name evidence="3" type="ORF">Vspart_01089</name>
</gene>
<dbReference type="Proteomes" id="UP000184774">
    <property type="component" value="Unassembled WGS sequence"/>
</dbReference>
<dbReference type="NCBIfam" id="NF003009">
    <property type="entry name" value="PRK03826.1"/>
    <property type="match status" value="1"/>
</dbReference>
<reference evidence="3" key="2">
    <citation type="submission" date="2019-11" db="EMBL/GenBank/DDBJ databases">
        <authorList>
            <person name="January G."/>
            <person name="Bunk B."/>
        </authorList>
    </citation>
    <scope>NUCLEOTIDE SEQUENCE</scope>
    <source>
        <strain evidence="3">3.6</strain>
    </source>
</reference>
<name>A0A1N6M9G9_9VIBR</name>
<dbReference type="EC" id="3.1.3.89" evidence="4"/>
<evidence type="ECO:0000313" key="6">
    <source>
        <dbReference type="Proteomes" id="UP000515264"/>
    </source>
</evidence>
<dbReference type="GO" id="GO:0002953">
    <property type="term" value="F:5'-deoxynucleotidase activity"/>
    <property type="evidence" value="ECO:0007669"/>
    <property type="project" value="UniProtKB-EC"/>
</dbReference>
<evidence type="ECO:0000313" key="5">
    <source>
        <dbReference type="Proteomes" id="UP000184774"/>
    </source>
</evidence>
<organism evidence="4 5">
    <name type="scientific">Vibrio spartinae</name>
    <dbReference type="NCBI Taxonomy" id="1918945"/>
    <lineage>
        <taxon>Bacteria</taxon>
        <taxon>Pseudomonadati</taxon>
        <taxon>Pseudomonadota</taxon>
        <taxon>Gammaproteobacteria</taxon>
        <taxon>Vibrionales</taxon>
        <taxon>Vibrionaceae</taxon>
        <taxon>Vibrio</taxon>
    </lineage>
</organism>
<dbReference type="Proteomes" id="UP000515264">
    <property type="component" value="Chromosome 1"/>
</dbReference>
<evidence type="ECO:0000256" key="1">
    <source>
        <dbReference type="ARBA" id="ARBA00022801"/>
    </source>
</evidence>
<dbReference type="Gene3D" id="1.10.3210.10">
    <property type="entry name" value="Hypothetical protein af1432"/>
    <property type="match status" value="1"/>
</dbReference>
<reference evidence="3 6" key="3">
    <citation type="journal article" date="2020" name="J. Nat. Prod.">
        <title>Genomics-Metabolomics Profiling Disclosed Marine Vibrio spartinae 3.6 as a Producer of a New Branched Side Chain Prodigiosin.</title>
        <authorList>
            <person name="Vitale G.A."/>
            <person name="Sciarretta M."/>
            <person name="Palma Esposito F."/>
            <person name="January G.G."/>
            <person name="Giaccio M."/>
            <person name="Bunk B."/>
            <person name="Sproer C."/>
            <person name="Bajerski F."/>
            <person name="Power D."/>
            <person name="Festa C."/>
            <person name="Monti M.C."/>
            <person name="D'Auria M.V."/>
            <person name="de Pascale D."/>
        </authorList>
    </citation>
    <scope>NUCLEOTIDE SEQUENCE [LARGE SCALE GENOMIC DNA]</scope>
    <source>
        <strain evidence="3 6">3.6</strain>
    </source>
</reference>
<dbReference type="GO" id="GO:0005737">
    <property type="term" value="C:cytoplasm"/>
    <property type="evidence" value="ECO:0007669"/>
    <property type="project" value="TreeGrafter"/>
</dbReference>
<dbReference type="PANTHER" id="PTHR11845">
    <property type="entry name" value="5'-DEOXYNUCLEOTIDASE HDDC2"/>
    <property type="match status" value="1"/>
</dbReference>
<dbReference type="InterPro" id="IPR039356">
    <property type="entry name" value="YfbR/HDDC2"/>
</dbReference>
<dbReference type="EC" id="3.1.3.5" evidence="3"/>
<dbReference type="AlphaFoldDB" id="A0A1N6M9G9"/>
<evidence type="ECO:0000313" key="4">
    <source>
        <dbReference type="EMBL" id="SIO96043.1"/>
    </source>
</evidence>
<dbReference type="GO" id="GO:0008253">
    <property type="term" value="F:5'-nucleotidase activity"/>
    <property type="evidence" value="ECO:0007669"/>
    <property type="project" value="UniProtKB-EC"/>
</dbReference>
<reference evidence="4 5" key="1">
    <citation type="submission" date="2016-12" db="EMBL/GenBank/DDBJ databases">
        <authorList>
            <person name="Song W.-J."/>
            <person name="Kurnit D.M."/>
        </authorList>
    </citation>
    <scope>NUCLEOTIDE SEQUENCE [LARGE SCALE GENOMIC DNA]</scope>
    <source>
        <strain evidence="4 5">CECT 9026</strain>
    </source>
</reference>
<dbReference type="EMBL" id="FSSB01000024">
    <property type="protein sequence ID" value="SIO96043.1"/>
    <property type="molecule type" value="Genomic_DNA"/>
</dbReference>
<keyword evidence="1 4" id="KW-0378">Hydrolase</keyword>
<feature type="domain" description="HD/PDEase" evidence="2">
    <location>
        <begin position="40"/>
        <end position="165"/>
    </location>
</feature>
<dbReference type="PANTHER" id="PTHR11845:SF13">
    <property type="entry name" value="5'-DEOXYNUCLEOTIDASE HDDC2"/>
    <property type="match status" value="1"/>
</dbReference>
<sequence length="211" mass="24074">MKKKPSSLKKTSQLKKTSTFMAWVTRMPLIKRWALMHCFQEENVSEHSHQVAVIAHLLTVIKNKRFGGQLNPERAAVIAIYHEISETKLQDINSKTKYHSPEFTAAFKKLEDIAEQECLDTLPEDLRDEFTGLLVQKHVDAEYKTIVKAADILAAYIKTLNELRFHNDEFVHVKEGLDGTIEKLTATMPEVAVFMEVFCDSCTTTFDKISG</sequence>
<proteinExistence type="predicted"/>